<name>A0A8J2YJU6_9BACL</name>
<evidence type="ECO:0000313" key="2">
    <source>
        <dbReference type="Proteomes" id="UP000628775"/>
    </source>
</evidence>
<gene>
    <name evidence="1" type="ORF">GCM10011391_27940</name>
</gene>
<reference evidence="1" key="1">
    <citation type="journal article" date="2014" name="Int. J. Syst. Evol. Microbiol.">
        <title>Complete genome sequence of Corynebacterium casei LMG S-19264T (=DSM 44701T), isolated from a smear-ripened cheese.</title>
        <authorList>
            <consortium name="US DOE Joint Genome Institute (JGI-PGF)"/>
            <person name="Walter F."/>
            <person name="Albersmeier A."/>
            <person name="Kalinowski J."/>
            <person name="Ruckert C."/>
        </authorList>
    </citation>
    <scope>NUCLEOTIDE SEQUENCE</scope>
    <source>
        <strain evidence="1">CGMCC 1.15371</strain>
    </source>
</reference>
<comment type="caution">
    <text evidence="1">The sequence shown here is derived from an EMBL/GenBank/DDBJ whole genome shotgun (WGS) entry which is preliminary data.</text>
</comment>
<organism evidence="1 2">
    <name type="scientific">Pullulanibacillus camelliae</name>
    <dbReference type="NCBI Taxonomy" id="1707096"/>
    <lineage>
        <taxon>Bacteria</taxon>
        <taxon>Bacillati</taxon>
        <taxon>Bacillota</taxon>
        <taxon>Bacilli</taxon>
        <taxon>Bacillales</taxon>
        <taxon>Sporolactobacillaceae</taxon>
        <taxon>Pullulanibacillus</taxon>
    </lineage>
</organism>
<dbReference type="EMBL" id="BMIR01000014">
    <property type="protein sequence ID" value="GGE47541.1"/>
    <property type="molecule type" value="Genomic_DNA"/>
</dbReference>
<dbReference type="RefSeq" id="WP_188695336.1">
    <property type="nucleotide sequence ID" value="NZ_BMIR01000014.1"/>
</dbReference>
<evidence type="ECO:0000313" key="1">
    <source>
        <dbReference type="EMBL" id="GGE47541.1"/>
    </source>
</evidence>
<accession>A0A8J2YJU6</accession>
<keyword evidence="2" id="KW-1185">Reference proteome</keyword>
<reference evidence="1" key="2">
    <citation type="submission" date="2020-09" db="EMBL/GenBank/DDBJ databases">
        <authorList>
            <person name="Sun Q."/>
            <person name="Zhou Y."/>
        </authorList>
    </citation>
    <scope>NUCLEOTIDE SEQUENCE</scope>
    <source>
        <strain evidence="1">CGMCC 1.15371</strain>
    </source>
</reference>
<dbReference type="Proteomes" id="UP000628775">
    <property type="component" value="Unassembled WGS sequence"/>
</dbReference>
<proteinExistence type="predicted"/>
<protein>
    <submittedName>
        <fullName evidence="1">Uncharacterized protein</fullName>
    </submittedName>
</protein>
<dbReference type="AlphaFoldDB" id="A0A8J2YJU6"/>
<sequence>MEFQLTTIGFNYSDRSKGDYDSVRLNFRSTGGTFAVSGYIDITKDQYKDAAGDVDKFADLIKQGIVTAINGDETTKAE</sequence>